<dbReference type="AlphaFoldDB" id="A0AAV6R8L7"/>
<organism evidence="1 2">
    <name type="scientific">Solea senegalensis</name>
    <name type="common">Senegalese sole</name>
    <dbReference type="NCBI Taxonomy" id="28829"/>
    <lineage>
        <taxon>Eukaryota</taxon>
        <taxon>Metazoa</taxon>
        <taxon>Chordata</taxon>
        <taxon>Craniata</taxon>
        <taxon>Vertebrata</taxon>
        <taxon>Euteleostomi</taxon>
        <taxon>Actinopterygii</taxon>
        <taxon>Neopterygii</taxon>
        <taxon>Teleostei</taxon>
        <taxon>Neoteleostei</taxon>
        <taxon>Acanthomorphata</taxon>
        <taxon>Carangaria</taxon>
        <taxon>Pleuronectiformes</taxon>
        <taxon>Pleuronectoidei</taxon>
        <taxon>Soleidae</taxon>
        <taxon>Solea</taxon>
    </lineage>
</organism>
<dbReference type="Proteomes" id="UP000693946">
    <property type="component" value="Linkage Group LG20"/>
</dbReference>
<evidence type="ECO:0000313" key="1">
    <source>
        <dbReference type="EMBL" id="KAG7500994.1"/>
    </source>
</evidence>
<gene>
    <name evidence="1" type="ORF">JOB18_036921</name>
</gene>
<evidence type="ECO:0000313" key="2">
    <source>
        <dbReference type="Proteomes" id="UP000693946"/>
    </source>
</evidence>
<accession>A0AAV6R8L7</accession>
<name>A0AAV6R8L7_SOLSE</name>
<protein>
    <submittedName>
        <fullName evidence="1">Uncharacterized protein</fullName>
    </submittedName>
</protein>
<comment type="caution">
    <text evidence="1">The sequence shown here is derived from an EMBL/GenBank/DDBJ whole genome shotgun (WGS) entry which is preliminary data.</text>
</comment>
<reference evidence="1 2" key="1">
    <citation type="journal article" date="2021" name="Sci. Rep.">
        <title>Chromosome anchoring in Senegalese sole (Solea senegalensis) reveals sex-associated markers and genome rearrangements in flatfish.</title>
        <authorList>
            <person name="Guerrero-Cozar I."/>
            <person name="Gomez-Garrido J."/>
            <person name="Berbel C."/>
            <person name="Martinez-Blanch J.F."/>
            <person name="Alioto T."/>
            <person name="Claros M.G."/>
            <person name="Gagnaire P.A."/>
            <person name="Manchado M."/>
        </authorList>
    </citation>
    <scope>NUCLEOTIDE SEQUENCE [LARGE SCALE GENOMIC DNA]</scope>
    <source>
        <strain evidence="1">Sse05_10M</strain>
    </source>
</reference>
<dbReference type="EMBL" id="JAGKHQ010000013">
    <property type="protein sequence ID" value="KAG7500994.1"/>
    <property type="molecule type" value="Genomic_DNA"/>
</dbReference>
<sequence>MNLETAKSGVMQLTRAIEHTLCNNYNVLLWPYQEATKKKGGASFFFFFTADTNPPKSRVQIPPRRYLKFRTPSGCSQ</sequence>
<proteinExistence type="predicted"/>
<keyword evidence="2" id="KW-1185">Reference proteome</keyword>